<dbReference type="InterPro" id="IPR040079">
    <property type="entry name" value="Glutathione_S-Trfase"/>
</dbReference>
<dbReference type="InterPro" id="IPR036249">
    <property type="entry name" value="Thioredoxin-like_sf"/>
</dbReference>
<proteinExistence type="predicted"/>
<protein>
    <submittedName>
        <fullName evidence="3">Glutathione transferase GstA</fullName>
        <ecNumber evidence="3">2.5.1.18</ecNumber>
    </submittedName>
</protein>
<evidence type="ECO:0000259" key="2">
    <source>
        <dbReference type="PROSITE" id="PS50405"/>
    </source>
</evidence>
<dbReference type="Gene3D" id="1.20.1050.10">
    <property type="match status" value="1"/>
</dbReference>
<dbReference type="PANTHER" id="PTHR44051">
    <property type="entry name" value="GLUTATHIONE S-TRANSFERASE-RELATED"/>
    <property type="match status" value="1"/>
</dbReference>
<keyword evidence="3" id="KW-0808">Transferase</keyword>
<dbReference type="Proteomes" id="UP000389128">
    <property type="component" value="Unassembled WGS sequence"/>
</dbReference>
<sequence length="201" mass="21787">MKLYYSPSACSLSPHIVLREAGLAFSLEKVNLRNKQTASGVDFSTINPKGYVPALALANGEVLTEGPAIVQYVADQVPEKELAPPCGTLARARVQEWLNFIGTELHKNFGALFNPASTEEARADAQAILARRLPIAAQALSAHPYLTGESFSVADAYLFTVLRWTRFVGVDISAWPSLDAFIERMNGRPAVQAALEAEAQN</sequence>
<dbReference type="CDD" id="cd03057">
    <property type="entry name" value="GST_N_Beta"/>
    <property type="match status" value="1"/>
</dbReference>
<feature type="domain" description="GST C-terminal" evidence="2">
    <location>
        <begin position="87"/>
        <end position="201"/>
    </location>
</feature>
<dbReference type="EC" id="2.5.1.18" evidence="3"/>
<feature type="domain" description="GST N-terminal" evidence="1">
    <location>
        <begin position="1"/>
        <end position="81"/>
    </location>
</feature>
<gene>
    <name evidence="3" type="primary">gstA</name>
    <name evidence="3" type="ORF">ETQ85_10370</name>
</gene>
<dbReference type="SFLD" id="SFLDG01150">
    <property type="entry name" value="Main.1:_Beta-like"/>
    <property type="match status" value="1"/>
</dbReference>
<dbReference type="InterPro" id="IPR004045">
    <property type="entry name" value="Glutathione_S-Trfase_N"/>
</dbReference>
<dbReference type="PANTHER" id="PTHR44051:SF8">
    <property type="entry name" value="GLUTATHIONE S-TRANSFERASE GSTA"/>
    <property type="match status" value="1"/>
</dbReference>
<dbReference type="EMBL" id="SDKK01000008">
    <property type="protein sequence ID" value="TYC58910.1"/>
    <property type="molecule type" value="Genomic_DNA"/>
</dbReference>
<keyword evidence="4" id="KW-1185">Reference proteome</keyword>
<dbReference type="InterPro" id="IPR036282">
    <property type="entry name" value="Glutathione-S-Trfase_C_sf"/>
</dbReference>
<dbReference type="AlphaFoldDB" id="A0A6C2CXI6"/>
<dbReference type="Gene3D" id="3.40.30.10">
    <property type="entry name" value="Glutaredoxin"/>
    <property type="match status" value="1"/>
</dbReference>
<dbReference type="OrthoDB" id="8772754at2"/>
<dbReference type="RefSeq" id="WP_148578970.1">
    <property type="nucleotide sequence ID" value="NZ_SDKK01000008.1"/>
</dbReference>
<dbReference type="PROSITE" id="PS50404">
    <property type="entry name" value="GST_NTER"/>
    <property type="match status" value="1"/>
</dbReference>
<evidence type="ECO:0000313" key="4">
    <source>
        <dbReference type="Proteomes" id="UP000389128"/>
    </source>
</evidence>
<dbReference type="SUPFAM" id="SSF52833">
    <property type="entry name" value="Thioredoxin-like"/>
    <property type="match status" value="1"/>
</dbReference>
<evidence type="ECO:0000313" key="3">
    <source>
        <dbReference type="EMBL" id="TYC58910.1"/>
    </source>
</evidence>
<dbReference type="CDD" id="cd03188">
    <property type="entry name" value="GST_C_Beta"/>
    <property type="match status" value="1"/>
</dbReference>
<dbReference type="Pfam" id="PF13409">
    <property type="entry name" value="GST_N_2"/>
    <property type="match status" value="1"/>
</dbReference>
<dbReference type="PROSITE" id="PS50405">
    <property type="entry name" value="GST_CTER"/>
    <property type="match status" value="1"/>
</dbReference>
<comment type="caution">
    <text evidence="3">The sequence shown here is derived from an EMBL/GenBank/DDBJ whole genome shotgun (WGS) entry which is preliminary data.</text>
</comment>
<dbReference type="GO" id="GO:0004364">
    <property type="term" value="F:glutathione transferase activity"/>
    <property type="evidence" value="ECO:0007669"/>
    <property type="project" value="UniProtKB-EC"/>
</dbReference>
<dbReference type="SFLD" id="SFLDS00019">
    <property type="entry name" value="Glutathione_Transferase_(cytos"/>
    <property type="match status" value="1"/>
</dbReference>
<dbReference type="NCBIfam" id="NF007831">
    <property type="entry name" value="PRK10542.1"/>
    <property type="match status" value="1"/>
</dbReference>
<dbReference type="Pfam" id="PF00043">
    <property type="entry name" value="GST_C"/>
    <property type="match status" value="1"/>
</dbReference>
<evidence type="ECO:0000259" key="1">
    <source>
        <dbReference type="PROSITE" id="PS50404"/>
    </source>
</evidence>
<dbReference type="InterPro" id="IPR010987">
    <property type="entry name" value="Glutathione-S-Trfase_C-like"/>
</dbReference>
<organism evidence="3 4">
    <name type="scientific">Zoogloea oleivorans</name>
    <dbReference type="NCBI Taxonomy" id="1552750"/>
    <lineage>
        <taxon>Bacteria</taxon>
        <taxon>Pseudomonadati</taxon>
        <taxon>Pseudomonadota</taxon>
        <taxon>Betaproteobacteria</taxon>
        <taxon>Rhodocyclales</taxon>
        <taxon>Zoogloeaceae</taxon>
        <taxon>Zoogloea</taxon>
    </lineage>
</organism>
<accession>A0A6C2CXI6</accession>
<dbReference type="SFLD" id="SFLDG00358">
    <property type="entry name" value="Main_(cytGST)"/>
    <property type="match status" value="1"/>
</dbReference>
<name>A0A6C2CXI6_9RHOO</name>
<reference evidence="3 4" key="1">
    <citation type="submission" date="2019-01" db="EMBL/GenBank/DDBJ databases">
        <title>Zoogloea oleivorans genome sequencing and assembly.</title>
        <authorList>
            <person name="Tancsics A."/>
            <person name="Farkas M."/>
            <person name="Kriszt B."/>
            <person name="Maroti G."/>
            <person name="Horvath B."/>
        </authorList>
    </citation>
    <scope>NUCLEOTIDE SEQUENCE [LARGE SCALE GENOMIC DNA]</scope>
    <source>
        <strain evidence="3 4">Buc</strain>
    </source>
</reference>
<dbReference type="SUPFAM" id="SSF47616">
    <property type="entry name" value="GST C-terminal domain-like"/>
    <property type="match status" value="1"/>
</dbReference>
<dbReference type="InterPro" id="IPR004046">
    <property type="entry name" value="GST_C"/>
</dbReference>